<sequence>MPIRLSPLSLCLVTALAAGSLPAAAQVIGAPPAIRTIDIPPSRIAPPEAAPQEAEAFPEAQPAAVETPRAGGLVLDLPRTGASDTRVPPPPTAPSAEQLAMEAIAAAEAEKLRQVNSAQLSAAQAQLDRIAADKAAQQERLARYRTEAAAHAAAMSDYAAQLAAARADRERWEADVAACRAGDRLRCGVTDGRR</sequence>
<reference evidence="4 5" key="1">
    <citation type="submission" date="2019-04" db="EMBL/GenBank/DDBJ databases">
        <title>Microbes associate with the intestines of laboratory mice.</title>
        <authorList>
            <person name="Navarre W."/>
            <person name="Wong E."/>
            <person name="Huang K.C."/>
            <person name="Tropini C."/>
            <person name="Ng K."/>
            <person name="Yu B."/>
        </authorList>
    </citation>
    <scope>NUCLEOTIDE SEQUENCE [LARGE SCALE GENOMIC DNA]</scope>
    <source>
        <strain evidence="4 5">NM83_B4-11</strain>
    </source>
</reference>
<keyword evidence="5" id="KW-1185">Reference proteome</keyword>
<dbReference type="Proteomes" id="UP000308038">
    <property type="component" value="Unassembled WGS sequence"/>
</dbReference>
<evidence type="ECO:0000256" key="1">
    <source>
        <dbReference type="SAM" id="Coils"/>
    </source>
</evidence>
<evidence type="ECO:0000256" key="3">
    <source>
        <dbReference type="SAM" id="SignalP"/>
    </source>
</evidence>
<comment type="caution">
    <text evidence="4">The sequence shown here is derived from an EMBL/GenBank/DDBJ whole genome shotgun (WGS) entry which is preliminary data.</text>
</comment>
<keyword evidence="3" id="KW-0732">Signal</keyword>
<protein>
    <submittedName>
        <fullName evidence="4">Uncharacterized protein</fullName>
    </submittedName>
</protein>
<dbReference type="EMBL" id="SSTI01000009">
    <property type="protein sequence ID" value="THG39108.1"/>
    <property type="molecule type" value="Genomic_DNA"/>
</dbReference>
<proteinExistence type="predicted"/>
<evidence type="ECO:0000313" key="5">
    <source>
        <dbReference type="Proteomes" id="UP000308038"/>
    </source>
</evidence>
<keyword evidence="1" id="KW-0175">Coiled coil</keyword>
<gene>
    <name evidence="4" type="ORF">E5988_12705</name>
</gene>
<evidence type="ECO:0000313" key="4">
    <source>
        <dbReference type="EMBL" id="THG39108.1"/>
    </source>
</evidence>
<feature type="signal peptide" evidence="3">
    <location>
        <begin position="1"/>
        <end position="25"/>
    </location>
</feature>
<accession>A0ABY2QEX0</accession>
<evidence type="ECO:0000256" key="2">
    <source>
        <dbReference type="SAM" id="MobiDB-lite"/>
    </source>
</evidence>
<feature type="coiled-coil region" evidence="1">
    <location>
        <begin position="120"/>
        <end position="175"/>
    </location>
</feature>
<name>A0ABY2QEX0_9SPHN</name>
<feature type="chain" id="PRO_5046681740" evidence="3">
    <location>
        <begin position="26"/>
        <end position="194"/>
    </location>
</feature>
<dbReference type="RefSeq" id="WP_046407677.1">
    <property type="nucleotide sequence ID" value="NZ_SSTI01000009.1"/>
</dbReference>
<feature type="region of interest" description="Disordered" evidence="2">
    <location>
        <begin position="74"/>
        <end position="94"/>
    </location>
</feature>
<organism evidence="4 5">
    <name type="scientific">Sphingomonas olei</name>
    <dbReference type="NCBI Taxonomy" id="1886787"/>
    <lineage>
        <taxon>Bacteria</taxon>
        <taxon>Pseudomonadati</taxon>
        <taxon>Pseudomonadota</taxon>
        <taxon>Alphaproteobacteria</taxon>
        <taxon>Sphingomonadales</taxon>
        <taxon>Sphingomonadaceae</taxon>
        <taxon>Sphingomonas</taxon>
    </lineage>
</organism>